<comment type="subcellular location">
    <subcellularLocation>
        <location evidence="1">Membrane</location>
        <topology evidence="1">Multi-pass membrane protein</topology>
    </subcellularLocation>
</comment>
<evidence type="ECO:0000256" key="5">
    <source>
        <dbReference type="SAM" id="MobiDB-lite"/>
    </source>
</evidence>
<dbReference type="GeneID" id="111131621"/>
<evidence type="ECO:0000256" key="1">
    <source>
        <dbReference type="ARBA" id="ARBA00004141"/>
    </source>
</evidence>
<evidence type="ECO:0000256" key="4">
    <source>
        <dbReference type="ARBA" id="ARBA00023136"/>
    </source>
</evidence>
<feature type="compositionally biased region" description="Polar residues" evidence="5">
    <location>
        <begin position="172"/>
        <end position="183"/>
    </location>
</feature>
<feature type="compositionally biased region" description="Polar residues" evidence="5">
    <location>
        <begin position="137"/>
        <end position="157"/>
    </location>
</feature>
<gene>
    <name evidence="8" type="primary">LOC111131621</name>
</gene>
<dbReference type="InterPro" id="IPR026673">
    <property type="entry name" value="SPEC3/Stum"/>
</dbReference>
<feature type="compositionally biased region" description="Basic and acidic residues" evidence="5">
    <location>
        <begin position="188"/>
        <end position="198"/>
    </location>
</feature>
<feature type="compositionally biased region" description="Basic and acidic residues" evidence="5">
    <location>
        <begin position="127"/>
        <end position="136"/>
    </location>
</feature>
<dbReference type="KEGG" id="cvn:111131621"/>
<feature type="transmembrane region" description="Helical" evidence="6">
    <location>
        <begin position="343"/>
        <end position="375"/>
    </location>
</feature>
<protein>
    <submittedName>
        <fullName evidence="8">Uncharacterized protein LOC111131621</fullName>
    </submittedName>
</protein>
<dbReference type="AlphaFoldDB" id="A0A8B8E316"/>
<dbReference type="GO" id="GO:0019230">
    <property type="term" value="P:proprioception"/>
    <property type="evidence" value="ECO:0007669"/>
    <property type="project" value="TreeGrafter"/>
</dbReference>
<feature type="compositionally biased region" description="Basic and acidic residues" evidence="5">
    <location>
        <begin position="158"/>
        <end position="171"/>
    </location>
</feature>
<name>A0A8B8E316_CRAVI</name>
<feature type="compositionally biased region" description="Basic and acidic residues" evidence="5">
    <location>
        <begin position="267"/>
        <end position="277"/>
    </location>
</feature>
<feature type="region of interest" description="Disordered" evidence="5">
    <location>
        <begin position="36"/>
        <end position="241"/>
    </location>
</feature>
<dbReference type="Proteomes" id="UP000694844">
    <property type="component" value="Chromosome 4"/>
</dbReference>
<dbReference type="GO" id="GO:0071683">
    <property type="term" value="C:sensory dendrite"/>
    <property type="evidence" value="ECO:0007669"/>
    <property type="project" value="TreeGrafter"/>
</dbReference>
<feature type="compositionally biased region" description="Basic and acidic residues" evidence="5">
    <location>
        <begin position="82"/>
        <end position="91"/>
    </location>
</feature>
<dbReference type="Pfam" id="PF15795">
    <property type="entry name" value="Spec3"/>
    <property type="match status" value="1"/>
</dbReference>
<feature type="compositionally biased region" description="Basic residues" evidence="5">
    <location>
        <begin position="92"/>
        <end position="109"/>
    </location>
</feature>
<evidence type="ECO:0000313" key="8">
    <source>
        <dbReference type="RefSeq" id="XP_022334942.1"/>
    </source>
</evidence>
<keyword evidence="3 6" id="KW-1133">Transmembrane helix</keyword>
<dbReference type="GO" id="GO:0050954">
    <property type="term" value="P:sensory perception of mechanical stimulus"/>
    <property type="evidence" value="ECO:0007669"/>
    <property type="project" value="TreeGrafter"/>
</dbReference>
<feature type="compositionally biased region" description="Basic and acidic residues" evidence="5">
    <location>
        <begin position="218"/>
        <end position="227"/>
    </location>
</feature>
<dbReference type="PANTHER" id="PTHR21676">
    <property type="entry name" value="PROTEIN STUM"/>
    <property type="match status" value="1"/>
</dbReference>
<dbReference type="RefSeq" id="XP_022334942.1">
    <property type="nucleotide sequence ID" value="XM_022479234.1"/>
</dbReference>
<dbReference type="OrthoDB" id="361532at2759"/>
<evidence type="ECO:0000256" key="3">
    <source>
        <dbReference type="ARBA" id="ARBA00022989"/>
    </source>
</evidence>
<evidence type="ECO:0000256" key="6">
    <source>
        <dbReference type="SAM" id="Phobius"/>
    </source>
</evidence>
<accession>A0A8B8E316</accession>
<keyword evidence="2 6" id="KW-0812">Transmembrane</keyword>
<organism evidence="7 8">
    <name type="scientific">Crassostrea virginica</name>
    <name type="common">Eastern oyster</name>
    <dbReference type="NCBI Taxonomy" id="6565"/>
    <lineage>
        <taxon>Eukaryota</taxon>
        <taxon>Metazoa</taxon>
        <taxon>Spiralia</taxon>
        <taxon>Lophotrochozoa</taxon>
        <taxon>Mollusca</taxon>
        <taxon>Bivalvia</taxon>
        <taxon>Autobranchia</taxon>
        <taxon>Pteriomorphia</taxon>
        <taxon>Ostreida</taxon>
        <taxon>Ostreoidea</taxon>
        <taxon>Ostreidae</taxon>
        <taxon>Crassostrea</taxon>
    </lineage>
</organism>
<dbReference type="PANTHER" id="PTHR21676:SF6">
    <property type="entry name" value="PROTEIN STUM"/>
    <property type="match status" value="1"/>
</dbReference>
<evidence type="ECO:0000256" key="2">
    <source>
        <dbReference type="ARBA" id="ARBA00022692"/>
    </source>
</evidence>
<feature type="compositionally biased region" description="Polar residues" evidence="5">
    <location>
        <begin position="295"/>
        <end position="318"/>
    </location>
</feature>
<feature type="region of interest" description="Disordered" evidence="5">
    <location>
        <begin position="1"/>
        <end position="21"/>
    </location>
</feature>
<dbReference type="GO" id="GO:0042330">
    <property type="term" value="P:taxis"/>
    <property type="evidence" value="ECO:0007669"/>
    <property type="project" value="TreeGrafter"/>
</dbReference>
<feature type="region of interest" description="Disordered" evidence="5">
    <location>
        <begin position="258"/>
        <end position="326"/>
    </location>
</feature>
<keyword evidence="4 6" id="KW-0472">Membrane</keyword>
<dbReference type="GO" id="GO:0016020">
    <property type="term" value="C:membrane"/>
    <property type="evidence" value="ECO:0007669"/>
    <property type="project" value="UniProtKB-SubCell"/>
</dbReference>
<keyword evidence="7" id="KW-1185">Reference proteome</keyword>
<evidence type="ECO:0000313" key="7">
    <source>
        <dbReference type="Proteomes" id="UP000694844"/>
    </source>
</evidence>
<feature type="compositionally biased region" description="Basic residues" evidence="5">
    <location>
        <begin position="117"/>
        <end position="126"/>
    </location>
</feature>
<feature type="compositionally biased region" description="Basic and acidic residues" evidence="5">
    <location>
        <begin position="36"/>
        <end position="64"/>
    </location>
</feature>
<proteinExistence type="predicted"/>
<reference evidence="8" key="1">
    <citation type="submission" date="2025-08" db="UniProtKB">
        <authorList>
            <consortium name="RefSeq"/>
        </authorList>
    </citation>
    <scope>IDENTIFICATION</scope>
    <source>
        <tissue evidence="8">Whole sample</tissue>
    </source>
</reference>
<sequence>MEMKPTILREPYQPDIDSATITDSLENNETLMMKNETENIKGEEEETIKGKLPLEKTKETKDVDNNSNPKVKVRPLSTKSTRSTDSRDKVTRKGPNHLLKGKLTVKRRNSSSEFIKKGHALPKRFLKKQEATKQCETESGVNQSNGRPGSNLSATEEGTSKSRDQGNRPESSKSTLSNKSAKNGQAHVDSDSKSEKIKSPVQENKIKATGIKKTWQRLKSEKVKEKLPTSYRNGSLPKEQKSNIVANGLSNIDTHVHENVTKQADIQTKDTVNEKTKSSLNNKGSPPAELKHVSRNSVQEGECSNETTDPTVQYSSNAKDTDEEKTKSLVSNSDSWIQSAIPYLPLGLSVICLLMNIIIPGSGTVLSGFSILFCGETRIQTKEDQKTVTLCVNVWVGVSQLFTVTFLFVGWFWSLAWGVKLVTLSVDYKRQLKKKRERELQVIALKAFGSSMQVRPMFSVVTE</sequence>